<evidence type="ECO:0000313" key="2">
    <source>
        <dbReference type="EMBL" id="QHU19163.1"/>
    </source>
</evidence>
<dbReference type="PROSITE" id="PS51688">
    <property type="entry name" value="ICA"/>
    <property type="match status" value="1"/>
</dbReference>
<evidence type="ECO:0000259" key="1">
    <source>
        <dbReference type="PROSITE" id="PS51688"/>
    </source>
</evidence>
<feature type="domain" description="Peptidase S74" evidence="1">
    <location>
        <begin position="70"/>
        <end position="166"/>
    </location>
</feature>
<proteinExistence type="predicted"/>
<dbReference type="Gene3D" id="1.10.10.10">
    <property type="entry name" value="Winged helix-like DNA-binding domain superfamily/Winged helix DNA-binding domain"/>
    <property type="match status" value="1"/>
</dbReference>
<sequence length="173" mass="19752">MANYGGRQPNNTAYIKNFVFGNTAVLWNSFQYNPTGSTQSIGVLTPASPSYNSVYIPGNLYVDGSIINPSDINIKDNIDNINLDKTNKLLNIEAKQFTFKNDKSNQLHYGFIAQDFEKEIPDLIFSKPDLNNYSEVKAINYLEIIPLLVHKIQIMQKEIDELKEMNKLNKRDE</sequence>
<dbReference type="AlphaFoldDB" id="A0A6C0KPG3"/>
<reference evidence="2" key="1">
    <citation type="journal article" date="2020" name="Nature">
        <title>Giant virus diversity and host interactions through global metagenomics.</title>
        <authorList>
            <person name="Schulz F."/>
            <person name="Roux S."/>
            <person name="Paez-Espino D."/>
            <person name="Jungbluth S."/>
            <person name="Walsh D.A."/>
            <person name="Denef V.J."/>
            <person name="McMahon K.D."/>
            <person name="Konstantinidis K.T."/>
            <person name="Eloe-Fadrosh E.A."/>
            <person name="Kyrpides N.C."/>
            <person name="Woyke T."/>
        </authorList>
    </citation>
    <scope>NUCLEOTIDE SEQUENCE</scope>
    <source>
        <strain evidence="2">GVMAG-S-3300013014-104</strain>
    </source>
</reference>
<dbReference type="InterPro" id="IPR030392">
    <property type="entry name" value="S74_ICA"/>
</dbReference>
<name>A0A6C0KPG3_9ZZZZ</name>
<accession>A0A6C0KPG3</accession>
<dbReference type="InterPro" id="IPR036388">
    <property type="entry name" value="WH-like_DNA-bd_sf"/>
</dbReference>
<protein>
    <recommendedName>
        <fullName evidence="1">Peptidase S74 domain-containing protein</fullName>
    </recommendedName>
</protein>
<dbReference type="EMBL" id="MN740945">
    <property type="protein sequence ID" value="QHU19163.1"/>
    <property type="molecule type" value="Genomic_DNA"/>
</dbReference>
<dbReference type="Pfam" id="PF13884">
    <property type="entry name" value="Peptidase_S74"/>
    <property type="match status" value="1"/>
</dbReference>
<organism evidence="2">
    <name type="scientific">viral metagenome</name>
    <dbReference type="NCBI Taxonomy" id="1070528"/>
    <lineage>
        <taxon>unclassified sequences</taxon>
        <taxon>metagenomes</taxon>
        <taxon>organismal metagenomes</taxon>
    </lineage>
</organism>